<comment type="caution">
    <text evidence="1">The sequence shown here is derived from an EMBL/GenBank/DDBJ whole genome shotgun (WGS) entry which is preliminary data.</text>
</comment>
<sequence>MTQSRRKNLSAPKANKLHHCSKVKCHRSLPLNHPISYTNGLCERHFFLIDLPSIDDNNNDNINNSYLSNESKEKQIQQTKNQYEPLRGDTRITREVFDGCQWHMYEDTIDHETSKISQMIDSNLGTKSSNINNETLLQIFHLVSSYKTILDELKEKHSK</sequence>
<evidence type="ECO:0000313" key="1">
    <source>
        <dbReference type="EMBL" id="CAF0731914.1"/>
    </source>
</evidence>
<keyword evidence="2" id="KW-1185">Reference proteome</keyword>
<dbReference type="Proteomes" id="UP000663832">
    <property type="component" value="Unassembled WGS sequence"/>
</dbReference>
<organism evidence="1 2">
    <name type="scientific">Adineta steineri</name>
    <dbReference type="NCBI Taxonomy" id="433720"/>
    <lineage>
        <taxon>Eukaryota</taxon>
        <taxon>Metazoa</taxon>
        <taxon>Spiralia</taxon>
        <taxon>Gnathifera</taxon>
        <taxon>Rotifera</taxon>
        <taxon>Eurotatoria</taxon>
        <taxon>Bdelloidea</taxon>
        <taxon>Adinetida</taxon>
        <taxon>Adinetidae</taxon>
        <taxon>Adineta</taxon>
    </lineage>
</organism>
<proteinExistence type="predicted"/>
<dbReference type="EMBL" id="CAJNOM010000001">
    <property type="protein sequence ID" value="CAF0731914.1"/>
    <property type="molecule type" value="Genomic_DNA"/>
</dbReference>
<evidence type="ECO:0000313" key="2">
    <source>
        <dbReference type="Proteomes" id="UP000663832"/>
    </source>
</evidence>
<protein>
    <submittedName>
        <fullName evidence="1">Uncharacterized protein</fullName>
    </submittedName>
</protein>
<dbReference type="AlphaFoldDB" id="A0A813MZE2"/>
<reference evidence="1" key="1">
    <citation type="submission" date="2021-02" db="EMBL/GenBank/DDBJ databases">
        <authorList>
            <person name="Nowell W R."/>
        </authorList>
    </citation>
    <scope>NUCLEOTIDE SEQUENCE</scope>
</reference>
<gene>
    <name evidence="1" type="ORF">QVE165_LOCUS331</name>
</gene>
<name>A0A813MZE2_9BILA</name>
<dbReference type="OrthoDB" id="10019811at2759"/>
<accession>A0A813MZE2</accession>